<sequence>MAKKLGENASLLLDETRVDRAAYGGIARNWGDRSRDGFASPLPGSGEVMKAFF</sequence>
<keyword evidence="2" id="KW-1185">Reference proteome</keyword>
<gene>
    <name evidence="1" type="ORF">ITP53_47375</name>
</gene>
<dbReference type="EMBL" id="JADOGI010000261">
    <property type="protein sequence ID" value="MBF8193168.1"/>
    <property type="molecule type" value="Genomic_DNA"/>
</dbReference>
<comment type="caution">
    <text evidence="1">The sequence shown here is derived from an EMBL/GenBank/DDBJ whole genome shotgun (WGS) entry which is preliminary data.</text>
</comment>
<evidence type="ECO:0000313" key="1">
    <source>
        <dbReference type="EMBL" id="MBF8193168.1"/>
    </source>
</evidence>
<name>A0A931AJQ6_9ACTN</name>
<protein>
    <submittedName>
        <fullName evidence="1">Uncharacterized protein</fullName>
    </submittedName>
</protein>
<reference evidence="1" key="1">
    <citation type="submission" date="2020-11" db="EMBL/GenBank/DDBJ databases">
        <title>Whole-genome analyses of Nonomuraea sp. K274.</title>
        <authorList>
            <person name="Veyisoglu A."/>
        </authorList>
    </citation>
    <scope>NUCLEOTIDE SEQUENCE</scope>
    <source>
        <strain evidence="1">K274</strain>
    </source>
</reference>
<proteinExistence type="predicted"/>
<evidence type="ECO:0000313" key="2">
    <source>
        <dbReference type="Proteomes" id="UP000605361"/>
    </source>
</evidence>
<accession>A0A931AJQ6</accession>
<organism evidence="1 2">
    <name type="scientific">Nonomuraea cypriaca</name>
    <dbReference type="NCBI Taxonomy" id="1187855"/>
    <lineage>
        <taxon>Bacteria</taxon>
        <taxon>Bacillati</taxon>
        <taxon>Actinomycetota</taxon>
        <taxon>Actinomycetes</taxon>
        <taxon>Streptosporangiales</taxon>
        <taxon>Streptosporangiaceae</taxon>
        <taxon>Nonomuraea</taxon>
    </lineage>
</organism>
<dbReference type="Proteomes" id="UP000605361">
    <property type="component" value="Unassembled WGS sequence"/>
</dbReference>
<dbReference type="RefSeq" id="WP_195902043.1">
    <property type="nucleotide sequence ID" value="NZ_JADOGI010000261.1"/>
</dbReference>
<dbReference type="AlphaFoldDB" id="A0A931AJQ6"/>